<evidence type="ECO:0000313" key="2">
    <source>
        <dbReference type="EMBL" id="OQR71809.1"/>
    </source>
</evidence>
<dbReference type="Proteomes" id="UP000192247">
    <property type="component" value="Unassembled WGS sequence"/>
</dbReference>
<comment type="caution">
    <text evidence="2">The sequence shown here is derived from an EMBL/GenBank/DDBJ whole genome shotgun (WGS) entry which is preliminary data.</text>
</comment>
<dbReference type="PROSITE" id="PS50292">
    <property type="entry name" value="PEROXIDASE_3"/>
    <property type="match status" value="1"/>
</dbReference>
<proteinExistence type="predicted"/>
<dbReference type="GO" id="GO:0006979">
    <property type="term" value="P:response to oxidative stress"/>
    <property type="evidence" value="ECO:0007669"/>
    <property type="project" value="InterPro"/>
</dbReference>
<keyword evidence="3" id="KW-1185">Reference proteome</keyword>
<dbReference type="InterPro" id="IPR019791">
    <property type="entry name" value="Haem_peroxidase_animal"/>
</dbReference>
<dbReference type="AlphaFoldDB" id="A0A1V9XE91"/>
<name>A0A1V9XE91_9ACAR</name>
<dbReference type="PANTHER" id="PTHR11475">
    <property type="entry name" value="OXIDASE/PEROXIDASE"/>
    <property type="match status" value="1"/>
</dbReference>
<dbReference type="PRINTS" id="PR00457">
    <property type="entry name" value="ANPEROXIDASE"/>
</dbReference>
<keyword evidence="1" id="KW-0575">Peroxidase</keyword>
<accession>A0A1V9XE91</accession>
<dbReference type="STRING" id="418985.A0A1V9XE91"/>
<evidence type="ECO:0000313" key="3">
    <source>
        <dbReference type="Proteomes" id="UP000192247"/>
    </source>
</evidence>
<dbReference type="InParanoid" id="A0A1V9XE91"/>
<dbReference type="SUPFAM" id="SSF48113">
    <property type="entry name" value="Heme-dependent peroxidases"/>
    <property type="match status" value="1"/>
</dbReference>
<dbReference type="PANTHER" id="PTHR11475:SF106">
    <property type="entry name" value="CURLY SU"/>
    <property type="match status" value="1"/>
</dbReference>
<protein>
    <submittedName>
        <fullName evidence="2">Peroxidasin-like</fullName>
    </submittedName>
</protein>
<reference evidence="2 3" key="1">
    <citation type="journal article" date="2017" name="Gigascience">
        <title>Draft genome of the honey bee ectoparasitic mite, Tropilaelaps mercedesae, is shaped by the parasitic life history.</title>
        <authorList>
            <person name="Dong X."/>
            <person name="Armstrong S.D."/>
            <person name="Xia D."/>
            <person name="Makepeace B.L."/>
            <person name="Darby A.C."/>
            <person name="Kadowaki T."/>
        </authorList>
    </citation>
    <scope>NUCLEOTIDE SEQUENCE [LARGE SCALE GENOMIC DNA]</scope>
    <source>
        <strain evidence="2">Wuxi-XJTLU</strain>
    </source>
</reference>
<dbReference type="InterPro" id="IPR037120">
    <property type="entry name" value="Haem_peroxidase_sf_animal"/>
</dbReference>
<keyword evidence="1" id="KW-0560">Oxidoreductase</keyword>
<dbReference type="GO" id="GO:0020037">
    <property type="term" value="F:heme binding"/>
    <property type="evidence" value="ECO:0007669"/>
    <property type="project" value="InterPro"/>
</dbReference>
<dbReference type="EMBL" id="MNPL01013488">
    <property type="protein sequence ID" value="OQR71809.1"/>
    <property type="molecule type" value="Genomic_DNA"/>
</dbReference>
<dbReference type="OrthoDB" id="823504at2759"/>
<feature type="non-terminal residue" evidence="2">
    <location>
        <position position="395"/>
    </location>
</feature>
<dbReference type="Gene3D" id="1.10.640.10">
    <property type="entry name" value="Haem peroxidase domain superfamily, animal type"/>
    <property type="match status" value="1"/>
</dbReference>
<dbReference type="GO" id="GO:0004601">
    <property type="term" value="F:peroxidase activity"/>
    <property type="evidence" value="ECO:0007669"/>
    <property type="project" value="UniProtKB-KW"/>
</dbReference>
<organism evidence="2 3">
    <name type="scientific">Tropilaelaps mercedesae</name>
    <dbReference type="NCBI Taxonomy" id="418985"/>
    <lineage>
        <taxon>Eukaryota</taxon>
        <taxon>Metazoa</taxon>
        <taxon>Ecdysozoa</taxon>
        <taxon>Arthropoda</taxon>
        <taxon>Chelicerata</taxon>
        <taxon>Arachnida</taxon>
        <taxon>Acari</taxon>
        <taxon>Parasitiformes</taxon>
        <taxon>Mesostigmata</taxon>
        <taxon>Gamasina</taxon>
        <taxon>Dermanyssoidea</taxon>
        <taxon>Laelapidae</taxon>
        <taxon>Tropilaelaps</taxon>
    </lineage>
</organism>
<dbReference type="Pfam" id="PF03098">
    <property type="entry name" value="An_peroxidase"/>
    <property type="match status" value="1"/>
</dbReference>
<sequence length="395" mass="44482">MPTQCSWPPFRVGRAMSLLLEAVTELNLFKGLCLTELSGAWHGRTANLVFAACVLIAQLTWQSTMAEENGSRESNSRGSGENSDCALLLKRHYIPHGQRDRGFNDPYSGTYGDGGGSGGDKGYYNDAEPHEVICIKYSDVNEAAREAKHRTNFIRPRGIDDPLPTERDIALTGELTLETTRILSGIDGLRKARDGGDLPNPRTISNFIHRDFDEPSPMLTILVMSWGQFIDHDLTLAAPPRDEQDLDFDCCGVPLEMQHPLCLTIDVSPKDPFYKRFNRRCIEFKRSLAGQRPNCALGPRTHINILSHVVDANFIYGSSDALSARLRAFDRGLMRTWDRFRDLGLKPILPPESENPERDCLARPRNLFCFIAGDERVNEQIHLTVLHTFYVRDHN</sequence>
<gene>
    <name evidence="2" type="ORF">BIW11_01429</name>
</gene>
<dbReference type="InterPro" id="IPR010255">
    <property type="entry name" value="Haem_peroxidase_sf"/>
</dbReference>
<evidence type="ECO:0000256" key="1">
    <source>
        <dbReference type="ARBA" id="ARBA00022559"/>
    </source>
</evidence>